<dbReference type="InterPro" id="IPR013783">
    <property type="entry name" value="Ig-like_fold"/>
</dbReference>
<accession>A0A2W7UMP4</accession>
<feature type="signal peptide" evidence="1">
    <location>
        <begin position="1"/>
        <end position="21"/>
    </location>
</feature>
<organism evidence="2 3">
    <name type="scientific">Flavobacterium aquariorum</name>
    <dbReference type="NCBI Taxonomy" id="2217670"/>
    <lineage>
        <taxon>Bacteria</taxon>
        <taxon>Pseudomonadati</taxon>
        <taxon>Bacteroidota</taxon>
        <taxon>Flavobacteriia</taxon>
        <taxon>Flavobacteriales</taxon>
        <taxon>Flavobacteriaceae</taxon>
        <taxon>Flavobacterium</taxon>
    </lineage>
</organism>
<dbReference type="EMBL" id="QKXH01000002">
    <property type="protein sequence ID" value="PZX94635.1"/>
    <property type="molecule type" value="Genomic_DNA"/>
</dbReference>
<gene>
    <name evidence="2" type="ORF">DOS84_03495</name>
</gene>
<protein>
    <recommendedName>
        <fullName evidence="4">Fibronectin type-III domain-containing protein</fullName>
    </recommendedName>
</protein>
<sequence>MNKYTSGIVLFLLFSTQIMLSQNSVSYSPSSTTISANSGVEVLVPITVTCSGNMPTTLVGVQPANTCSNIDGYTGINYTDNITSLTPGHSTVIKFKFKKTVTANTSITYLFTNNGSCNSPQIRITVNYIGAPITIPTCNLPIATGIDAKGLQNAITIKWNKVPGAVSYTFGYSTNGVSGSSVLLLDNVVCNSTTCTQTITNLTSNTKYDWQLRAECSTNFPDYYSGNWAFGSVSTLPPPPCPTSKPTNLNATPLDGAWRISFVPVPNVTYYTMEYFDLVSNSGGATQIAYSSAPDYYYCFFYNIPSNHNFKFRFLQECNMHTDWVTILAPTCERPTGLNIYNSGGTGTFNWIKSANSQMYNGEYMIYNLAGQKVSGTFSTSSTSYATTIITSSISGEKFIKFRVKSKCLDGGETDFSAWSNANLWNN</sequence>
<proteinExistence type="predicted"/>
<dbReference type="AlphaFoldDB" id="A0A2W7UMP4"/>
<dbReference type="Proteomes" id="UP000249177">
    <property type="component" value="Unassembled WGS sequence"/>
</dbReference>
<comment type="caution">
    <text evidence="2">The sequence shown here is derived from an EMBL/GenBank/DDBJ whole genome shotgun (WGS) entry which is preliminary data.</text>
</comment>
<dbReference type="SUPFAM" id="SSF49265">
    <property type="entry name" value="Fibronectin type III"/>
    <property type="match status" value="1"/>
</dbReference>
<evidence type="ECO:0000256" key="1">
    <source>
        <dbReference type="SAM" id="SignalP"/>
    </source>
</evidence>
<reference evidence="2 3" key="1">
    <citation type="submission" date="2018-06" db="EMBL/GenBank/DDBJ databases">
        <title>Flavobacterium sp IMCC34762, genome.</title>
        <authorList>
            <person name="Joung Y."/>
            <person name="Cho J."/>
            <person name="Song J."/>
        </authorList>
    </citation>
    <scope>NUCLEOTIDE SEQUENCE [LARGE SCALE GENOMIC DNA]</scope>
    <source>
        <strain evidence="2 3">IMCC34762</strain>
    </source>
</reference>
<evidence type="ECO:0000313" key="2">
    <source>
        <dbReference type="EMBL" id="PZX94635.1"/>
    </source>
</evidence>
<feature type="chain" id="PRO_5016008324" description="Fibronectin type-III domain-containing protein" evidence="1">
    <location>
        <begin position="22"/>
        <end position="427"/>
    </location>
</feature>
<dbReference type="InterPro" id="IPR036116">
    <property type="entry name" value="FN3_sf"/>
</dbReference>
<evidence type="ECO:0008006" key="4">
    <source>
        <dbReference type="Google" id="ProtNLM"/>
    </source>
</evidence>
<name>A0A2W7UMP4_9FLAO</name>
<dbReference type="Gene3D" id="2.60.40.10">
    <property type="entry name" value="Immunoglobulins"/>
    <property type="match status" value="1"/>
</dbReference>
<dbReference type="RefSeq" id="WP_111408733.1">
    <property type="nucleotide sequence ID" value="NZ_QKXH01000002.1"/>
</dbReference>
<keyword evidence="1" id="KW-0732">Signal</keyword>
<keyword evidence="3" id="KW-1185">Reference proteome</keyword>
<evidence type="ECO:0000313" key="3">
    <source>
        <dbReference type="Proteomes" id="UP000249177"/>
    </source>
</evidence>
<dbReference type="OrthoDB" id="6278496at2"/>